<sequence>MITLISGDRVAFTGSADALQVAGVTPARGREHIAFTRVRAGGHEYVIPVDAAQALGTGRLDRQFFDITALVAQGFDDTARADIPLIATAQAGPALRGSTQREAFSSLGLTARTVRKSETATAWRGFVAAADGASRTARSTKLWLDAKAEASLDRSVAMTGAPSAWAKGLDGKGVKVAVLDTGYDPHHPDLKNKVGAQRNFTWDEGITDLNGHGTHVASTVAGSGAASGGRYKGVAPGAELLVGKVLDSGGTGDISWILEGMEWAVAQDADIVSMSLGIGGASDGSDPLSQAVETLSADGGPLFVVAAGNDGAPRTIGSPAAAPSALTVGSVTKDGTMSSFSSRGPAVTDGGVKPEITAPGSAITAARAAGTLDPAADSESYATISGTSMATPHVSGAAAILKGRHPDWDARRLKAALVATADPVPGAGVYEQGAGSVDIPGALASRVTSVPAAVSAELVWPYPADVTRSVTYRNDSGKDVRLALSVTGSAPISLATRKLTVPAGGSAEAVVHVDTAGARAGAHSAWITAHGSDGSRVRTPVGVHVQGPSATLRLEPGAQRPGVEATYTNLVVQNEQTGAAELVDLSTGSKELRLPVGDYRVFGGVWEYVRLGSVSVPDRSVVVAQRVSLTGDRTLRTDISAAKPVTMGIDDPEMRLNEYGSAAGLISTTGDGAPAGLVAPLYNGPYQMYAIGSGRIPGLTYFSAASWEKPQVLATTSSGGGPLDIPVQLVSWQRLEWDLEAKVVDAGTAENLEGLELKDRIVLYEQDWSLPWEEADRRYAAIKARQPAAILLAGSASIDPADPTLGIGAEGVALLRARLAKGEVALRIKGERNAERTYFTFHTHDDGIPAGAHWQQRRADLARVEHSFRTTGFPNDPKTLYGWVTHRGLHLARQSTGFRAPDRMTAYYTPDVRWTTATYEYMIDHVGALGAQYSEPTLHRRGRTAHDHWMTGPFNPSLAVAGADGRLPATRDGDKLRVALPMFSDAAGHRSDPARDLETGETVLRDGSGRVIARNDEPGQGVFDVPARGQWYELASTAHRDHSDWSLGTHVTDVWRFRSEHTSSERPLALIDTRYDMAGLDGDNSVSVGRPFTFGLGLARQTGAHGGAGIARVAVSYSTDDGVTWRSAAVRGSGSDRQVTVPALKTGWVSLKVSAEDRSGASLMETVTRAYRVGCPAHWCGYAPDWPHWPTAR</sequence>
<dbReference type="PANTHER" id="PTHR43806:SF11">
    <property type="entry name" value="CEREVISIN-RELATED"/>
    <property type="match status" value="1"/>
</dbReference>
<dbReference type="GO" id="GO:0006508">
    <property type="term" value="P:proteolysis"/>
    <property type="evidence" value="ECO:0007669"/>
    <property type="project" value="UniProtKB-KW"/>
</dbReference>
<dbReference type="PROSITE" id="PS00138">
    <property type="entry name" value="SUBTILASE_SER"/>
    <property type="match status" value="1"/>
</dbReference>
<dbReference type="InterPro" id="IPR000209">
    <property type="entry name" value="Peptidase_S8/S53_dom"/>
</dbReference>
<dbReference type="PRINTS" id="PR00723">
    <property type="entry name" value="SUBTILISIN"/>
</dbReference>
<accession>A0A7M2T8T9</accession>
<comment type="similarity">
    <text evidence="1 6">Belongs to the peptidase S8 family.</text>
</comment>
<dbReference type="InterPro" id="IPR050131">
    <property type="entry name" value="Peptidase_S8_subtilisin-like"/>
</dbReference>
<dbReference type="InterPro" id="IPR022398">
    <property type="entry name" value="Peptidase_S8_His-AS"/>
</dbReference>
<dbReference type="KEGG" id="schf:IPT68_00295"/>
<dbReference type="PANTHER" id="PTHR43806">
    <property type="entry name" value="PEPTIDASE S8"/>
    <property type="match status" value="1"/>
</dbReference>
<name>A0A7M2T8T9_STRCW</name>
<evidence type="ECO:0000256" key="6">
    <source>
        <dbReference type="PROSITE-ProRule" id="PRU01240"/>
    </source>
</evidence>
<keyword evidence="2 6" id="KW-0645">Protease</keyword>
<dbReference type="GO" id="GO:0004252">
    <property type="term" value="F:serine-type endopeptidase activity"/>
    <property type="evidence" value="ECO:0007669"/>
    <property type="project" value="UniProtKB-UniRule"/>
</dbReference>
<feature type="active site" description="Charge relay system" evidence="5 6">
    <location>
        <position position="388"/>
    </location>
</feature>
<proteinExistence type="inferred from homology"/>
<feature type="active site" description="Charge relay system" evidence="5 6">
    <location>
        <position position="180"/>
    </location>
</feature>
<dbReference type="RefSeq" id="WP_189702138.1">
    <property type="nucleotide sequence ID" value="NZ_BMTA01000039.1"/>
</dbReference>
<dbReference type="AlphaFoldDB" id="A0A7M2T8T9"/>
<dbReference type="Proteomes" id="UP000594008">
    <property type="component" value="Chromosome"/>
</dbReference>
<organism evidence="9 10">
    <name type="scientific">Streptomyces chromofuscus</name>
    <dbReference type="NCBI Taxonomy" id="42881"/>
    <lineage>
        <taxon>Bacteria</taxon>
        <taxon>Bacillati</taxon>
        <taxon>Actinomycetota</taxon>
        <taxon>Actinomycetes</taxon>
        <taxon>Kitasatosporales</taxon>
        <taxon>Streptomycetaceae</taxon>
        <taxon>Streptomyces</taxon>
    </lineage>
</organism>
<evidence type="ECO:0000256" key="4">
    <source>
        <dbReference type="ARBA" id="ARBA00022825"/>
    </source>
</evidence>
<evidence type="ECO:0000256" key="2">
    <source>
        <dbReference type="ARBA" id="ARBA00022670"/>
    </source>
</evidence>
<evidence type="ECO:0000256" key="7">
    <source>
        <dbReference type="SAM" id="MobiDB-lite"/>
    </source>
</evidence>
<evidence type="ECO:0000256" key="3">
    <source>
        <dbReference type="ARBA" id="ARBA00022801"/>
    </source>
</evidence>
<dbReference type="Gene3D" id="3.40.50.200">
    <property type="entry name" value="Peptidase S8/S53 domain"/>
    <property type="match status" value="1"/>
</dbReference>
<dbReference type="PROSITE" id="PS51892">
    <property type="entry name" value="SUBTILASE"/>
    <property type="match status" value="1"/>
</dbReference>
<gene>
    <name evidence="9" type="ORF">IPT68_00295</name>
</gene>
<dbReference type="SUPFAM" id="SSF52743">
    <property type="entry name" value="Subtilisin-like"/>
    <property type="match status" value="1"/>
</dbReference>
<evidence type="ECO:0000256" key="1">
    <source>
        <dbReference type="ARBA" id="ARBA00011073"/>
    </source>
</evidence>
<evidence type="ECO:0000259" key="8">
    <source>
        <dbReference type="Pfam" id="PF00082"/>
    </source>
</evidence>
<dbReference type="EMBL" id="CP063374">
    <property type="protein sequence ID" value="QOV44539.1"/>
    <property type="molecule type" value="Genomic_DNA"/>
</dbReference>
<dbReference type="CDD" id="cd07487">
    <property type="entry name" value="Peptidases_S8_1"/>
    <property type="match status" value="1"/>
</dbReference>
<evidence type="ECO:0000313" key="10">
    <source>
        <dbReference type="Proteomes" id="UP000594008"/>
    </source>
</evidence>
<dbReference type="InterPro" id="IPR036852">
    <property type="entry name" value="Peptidase_S8/S53_dom_sf"/>
</dbReference>
<reference evidence="9 10" key="1">
    <citation type="submission" date="2020-10" db="EMBL/GenBank/DDBJ databases">
        <title>Streptomyces chromofuscus complate genome analysis.</title>
        <authorList>
            <person name="Anwar N."/>
        </authorList>
    </citation>
    <scope>NUCLEOTIDE SEQUENCE [LARGE SCALE GENOMIC DNA]</scope>
    <source>
        <strain evidence="9 10">DSM 40273</strain>
    </source>
</reference>
<evidence type="ECO:0000256" key="5">
    <source>
        <dbReference type="PIRSR" id="PIRSR615500-1"/>
    </source>
</evidence>
<feature type="domain" description="Peptidase S8/S53" evidence="8">
    <location>
        <begin position="171"/>
        <end position="428"/>
    </location>
</feature>
<dbReference type="InterPro" id="IPR023828">
    <property type="entry name" value="Peptidase_S8_Ser-AS"/>
</dbReference>
<dbReference type="PROSITE" id="PS00137">
    <property type="entry name" value="SUBTILASE_HIS"/>
    <property type="match status" value="1"/>
</dbReference>
<dbReference type="Pfam" id="PF00082">
    <property type="entry name" value="Peptidase_S8"/>
    <property type="match status" value="1"/>
</dbReference>
<feature type="active site" description="Charge relay system" evidence="5 6">
    <location>
        <position position="212"/>
    </location>
</feature>
<feature type="compositionally biased region" description="Polar residues" evidence="7">
    <location>
        <begin position="333"/>
        <end position="342"/>
    </location>
</feature>
<keyword evidence="10" id="KW-1185">Reference proteome</keyword>
<keyword evidence="3 6" id="KW-0378">Hydrolase</keyword>
<keyword evidence="4 6" id="KW-0720">Serine protease</keyword>
<dbReference type="InterPro" id="IPR015500">
    <property type="entry name" value="Peptidase_S8_subtilisin-rel"/>
</dbReference>
<protein>
    <submittedName>
        <fullName evidence="9">S8 family peptidase</fullName>
    </submittedName>
</protein>
<evidence type="ECO:0000313" key="9">
    <source>
        <dbReference type="EMBL" id="QOV44539.1"/>
    </source>
</evidence>
<feature type="region of interest" description="Disordered" evidence="7">
    <location>
        <begin position="333"/>
        <end position="354"/>
    </location>
</feature>